<protein>
    <recommendedName>
        <fullName evidence="7">Poly [ADP-ribose] polymerase</fullName>
        <shortName evidence="7">PARP</shortName>
        <ecNumber evidence="7">2.4.2.-</ecNumber>
    </recommendedName>
</protein>
<dbReference type="Pfam" id="PF23248">
    <property type="entry name" value="KH_PARP14_2"/>
    <property type="match status" value="1"/>
</dbReference>
<dbReference type="Gene3D" id="3.30.720.50">
    <property type="match status" value="1"/>
</dbReference>
<dbReference type="GO" id="GO:0010629">
    <property type="term" value="P:negative regulation of gene expression"/>
    <property type="evidence" value="ECO:0007669"/>
    <property type="project" value="TreeGrafter"/>
</dbReference>
<dbReference type="InterPro" id="IPR012677">
    <property type="entry name" value="Nucleotide-bd_a/b_plait_sf"/>
</dbReference>
<keyword evidence="8" id="KW-0175">Coiled coil</keyword>
<dbReference type="Gene3D" id="3.30.70.330">
    <property type="match status" value="3"/>
</dbReference>
<dbReference type="Pfam" id="PF22005">
    <property type="entry name" value="WWE_1"/>
    <property type="match status" value="1"/>
</dbReference>
<dbReference type="PROSITE" id="PS51154">
    <property type="entry name" value="MACRO"/>
    <property type="match status" value="3"/>
</dbReference>
<comment type="similarity">
    <text evidence="6">Belongs to the ARTD/PARP family.</text>
</comment>
<dbReference type="CDD" id="cd12547">
    <property type="entry name" value="RRM1_2_PAR10"/>
    <property type="match status" value="1"/>
</dbReference>
<dbReference type="InterPro" id="IPR057051">
    <property type="entry name" value="PARP14_RPM_1"/>
</dbReference>
<evidence type="ECO:0000256" key="4">
    <source>
        <dbReference type="ARBA" id="ARBA00023027"/>
    </source>
</evidence>
<feature type="domain" description="Macro" evidence="12">
    <location>
        <begin position="1319"/>
        <end position="1490"/>
    </location>
</feature>
<dbReference type="Pfam" id="PF01661">
    <property type="entry name" value="Macro"/>
    <property type="match status" value="3"/>
</dbReference>
<dbReference type="InterPro" id="IPR052056">
    <property type="entry name" value="Mono-ARTD/PARP"/>
</dbReference>
<dbReference type="InterPro" id="IPR057048">
    <property type="entry name" value="PARP14_KH_6"/>
</dbReference>
<keyword evidence="2 7" id="KW-0328">Glycosyltransferase</keyword>
<evidence type="ECO:0000256" key="6">
    <source>
        <dbReference type="ARBA" id="ARBA00024347"/>
    </source>
</evidence>
<evidence type="ECO:0000256" key="8">
    <source>
        <dbReference type="SAM" id="Coils"/>
    </source>
</evidence>
<dbReference type="SMART" id="SM00506">
    <property type="entry name" value="A1pp"/>
    <property type="match status" value="3"/>
</dbReference>
<name>A0A6J3D7X4_AYTFU</name>
<dbReference type="GO" id="GO:0005737">
    <property type="term" value="C:cytoplasm"/>
    <property type="evidence" value="ECO:0007669"/>
    <property type="project" value="TreeGrafter"/>
</dbReference>
<dbReference type="InterPro" id="IPR054596">
    <property type="entry name" value="PARP14_WWE"/>
</dbReference>
<dbReference type="FunFam" id="3.90.228.10:FF:000008">
    <property type="entry name" value="Poly [ADP-ribose] polymerase"/>
    <property type="match status" value="1"/>
</dbReference>
<dbReference type="Proteomes" id="UP000504639">
    <property type="component" value="Chromosome 6"/>
</dbReference>
<dbReference type="PROSITE" id="PS51059">
    <property type="entry name" value="PARP_CATALYTIC"/>
    <property type="match status" value="1"/>
</dbReference>
<feature type="domain" description="WWE" evidence="10">
    <location>
        <begin position="1624"/>
        <end position="1698"/>
    </location>
</feature>
<dbReference type="Pfam" id="PF23254">
    <property type="entry name" value="KH_PARP14_8"/>
    <property type="match status" value="1"/>
</dbReference>
<keyword evidence="13" id="KW-1185">Reference proteome</keyword>
<evidence type="ECO:0000256" key="5">
    <source>
        <dbReference type="ARBA" id="ARBA00023242"/>
    </source>
</evidence>
<dbReference type="InterPro" id="IPR002589">
    <property type="entry name" value="Macro_dom"/>
</dbReference>
<dbReference type="InterPro" id="IPR057045">
    <property type="entry name" value="PARP14_KH_3"/>
</dbReference>
<dbReference type="InterPro" id="IPR057046">
    <property type="entry name" value="PARP14_KH_4"/>
</dbReference>
<dbReference type="Pfam" id="PF23251">
    <property type="entry name" value="KH_PARP14_4"/>
    <property type="match status" value="1"/>
</dbReference>
<dbReference type="InterPro" id="IPR012317">
    <property type="entry name" value="Poly(ADP-ribose)pol_cat_dom"/>
</dbReference>
<dbReference type="Gene3D" id="3.90.228.10">
    <property type="match status" value="1"/>
</dbReference>
<feature type="domain" description="PARP catalytic" evidence="11">
    <location>
        <begin position="1710"/>
        <end position="1906"/>
    </location>
</feature>
<dbReference type="PANTHER" id="PTHR14453:SF89">
    <property type="entry name" value="PROTEIN MONO-ADP-RIBOSYLTRANSFERASE PARP14"/>
    <property type="match status" value="1"/>
</dbReference>
<dbReference type="Pfam" id="PF00644">
    <property type="entry name" value="PARP"/>
    <property type="match status" value="1"/>
</dbReference>
<evidence type="ECO:0000256" key="7">
    <source>
        <dbReference type="RuleBase" id="RU362114"/>
    </source>
</evidence>
<evidence type="ECO:0000259" key="12">
    <source>
        <dbReference type="PROSITE" id="PS51154"/>
    </source>
</evidence>
<feature type="coiled-coil region" evidence="8">
    <location>
        <begin position="553"/>
        <end position="580"/>
    </location>
</feature>
<dbReference type="InParanoid" id="A0A6J3D7X4"/>
<accession>A0A6J3D7X4</accession>
<dbReference type="CDD" id="cd02903">
    <property type="entry name" value="Macro_BAL-like"/>
    <property type="match status" value="1"/>
</dbReference>
<gene>
    <name evidence="14" type="primary">LOC116490882</name>
</gene>
<dbReference type="InterPro" id="IPR043472">
    <property type="entry name" value="Macro_dom-like"/>
</dbReference>
<evidence type="ECO:0000313" key="14">
    <source>
        <dbReference type="RefSeq" id="XP_032046375.1"/>
    </source>
</evidence>
<dbReference type="InterPro" id="IPR034464">
    <property type="entry name" value="PAR10_RRM1_2"/>
</dbReference>
<dbReference type="InterPro" id="IPR004170">
    <property type="entry name" value="WWE_dom"/>
</dbReference>
<feature type="domain" description="Macro" evidence="12">
    <location>
        <begin position="891"/>
        <end position="1078"/>
    </location>
</feature>
<sequence length="1906" mass="212085">MAGPRAAAFPLLVRGDWGAGEPPAALRKKLLLYFQSHKRSGGGECELQGGPGHLLVCFAHPDVRQRVLDRPGHELDLGARGRLSLLVTEPPVDGDLLQEPGPAEEPARRAAGGVNEPCASLPTGKNEDASVCLQQEKTETRENLEAETDSRNSVIVVTTAPGEEIEDEVVEMYFENKKKSGGGAIKSLIRKDRLIFITFHDKEDAQEVLQREHHTVKKINLFVKPWQVETTQEPFQVENSEASLHSPFVVLENVQETTKDYMLIMLVENISGLSEEDGHFSVEMIPEIQAAVVAFTGSTDTEEIVKKLNQNQRVKKQNITARCLELTKSIRAENIPPNTPSDYITIYFESKKNGGAQVVDVQQLHDEGAAVITFSDHKDVNNVLEKQHLLNKTPISVYPYYVSLGTALYGKEGPPIKMPDPVSVPLDPYICQFLRRKNGLTEAISSKLANYNCEITWPKPSCAEPEVILKLSSAALSEPKRSVARLIRTWNETVSTAFSHSISKYVAIKYQVSAEVWEAIKKSFVHDELLLIPCVSKDILVLVGDKDVLKDVEQELKFLIEKTTREIERQKQRIEDIVVLNPGDFAILQSTGLEEKIHMEFPALQVTYDSTQKIINLCGVPEEVYKVRGEILVNMHKMAKKTISIHPYIFQFLQSVDNETLSQSLFMSKQISAFYELGTDAVILKGSGAKTLLKAEEEMKKELDYKSIALEDESVLEKKEWKMLTQQNYSNEAVVVTQIGSEIIVAGCSQAVGKAYEELFDFIDENTQIEKVIGGKPTVVIMYFEKEKTSVRDDLKNKGVKVDFGMQAKRRVISLSGSRREVQKGAAVVEQILSSLHYKRVVINEPGAKSCFREKEHFFVACSKQDFNCLIKLEEEPEEQLEEQQGHSNVGKPLMQVTMHGVSIGVYQANLCTHHVDVVVNASNEDLKHIGGLAEALLQAAGPELQTRCDELVKNYGRLQPGCAVITGAGKLPCKNIVHAVGPRWKGDEAGKCMYLLKEAVKKSLRLAETYNHRSIAFPSVSGGIFGFPLQKCAETIVSSIKETLEESRGENSLKEIHLVDITADKVQAFTEALKKAFPGSEPSSRSVRETKAVRQPTKRKAQTSTSFLSVTTEEGLNIKLEKGSIEDATTDAVVVTVAKDLQLSNGPLGKALLSKAGTVLQERLHEEGLQKTADEGSVFTTKGCNLDCKFVFHAVAPGWSQKTASPKKVLGNIITECLQTAEELCLKSITFPAIGTGNLGFPRSVVAKLLFDKVFEFSSRNKVNSLKEVHFLLHPKDKENIQEFSNEYENRYGNGVDKTAPDETSQGTAFFGPISTPAQDVYEMTIGSIVFQVAAGDITKEKGDVIVNITNQSFSLKAGVSKAILEGAGKTVEDECAQLALQPNNGYITTQAGGLPCKKIIHVVSQDNIKVSVSKVLRECELQQYASVTFPAIGTGQAGCLPDVAADQMMNAIIDFAKSNTTPSVKTIKVVIFQPHLLSVFHTSMKKRGSPGKTKSKSFFSKLTSFLSSEKESPKGKHNAVLKKKIDQAVVQICGENKKQVEETEAWLKSAILKEQFHREIKDDSISDFGEAEHEELYELQESLNIVLSLTNNIIKISGVSTDVWFAYSSIQNMIHRVKAAKQEEVKAELLKNLIEWKYLEKDTYVPFDRLTNMHLENALEEKKKEISVTIQNKKYTVNIAGKYAIDDQGQQKSITRIDKSEDQETTVLPETWDDMQNLQVRVVELKPETKEYKEVAERFLKTCQHLKIEKIERIQNPFLWKTYQMKKRQMAEKNTNGDNEKLLFHGTSKESLTLINSTGFNRSYAGMHAANYGNGTYFAVHASYSAHDTYSRPDVDGKKYMYLARVLVGEYSQGSKGSIIPAAKSAGNSVELYDSSTDNVNHPSMFIIFNDIQAYPEYLITLTR</sequence>
<dbReference type="InterPro" id="IPR057043">
    <property type="entry name" value="PARP14_KH_2"/>
</dbReference>
<dbReference type="CDD" id="cd01439">
    <property type="entry name" value="TCCD_inducible_PARP_like"/>
    <property type="match status" value="1"/>
</dbReference>
<dbReference type="Pfam" id="PF23249">
    <property type="entry name" value="KH_PARP14_3"/>
    <property type="match status" value="1"/>
</dbReference>
<evidence type="ECO:0000259" key="11">
    <source>
        <dbReference type="PROSITE" id="PS51059"/>
    </source>
</evidence>
<evidence type="ECO:0000259" key="10">
    <source>
        <dbReference type="PROSITE" id="PS50918"/>
    </source>
</evidence>
<dbReference type="InterPro" id="IPR057044">
    <property type="entry name" value="PARP14_KH_1"/>
</dbReference>
<feature type="region of interest" description="Disordered" evidence="9">
    <location>
        <begin position="1078"/>
        <end position="1107"/>
    </location>
</feature>
<dbReference type="Pfam" id="PF23085">
    <property type="entry name" value="RRM_PARP14_3"/>
    <property type="match status" value="2"/>
</dbReference>
<keyword evidence="4 7" id="KW-0520">NAD</keyword>
<dbReference type="PANTHER" id="PTHR14453">
    <property type="entry name" value="PARP/ZINC FINGER CCCH TYPE DOMAIN CONTAINING PROTEIN"/>
    <property type="match status" value="1"/>
</dbReference>
<dbReference type="PROSITE" id="PS50918">
    <property type="entry name" value="WWE"/>
    <property type="match status" value="1"/>
</dbReference>
<dbReference type="GO" id="GO:0003714">
    <property type="term" value="F:transcription corepressor activity"/>
    <property type="evidence" value="ECO:0007669"/>
    <property type="project" value="TreeGrafter"/>
</dbReference>
<dbReference type="GO" id="GO:0003950">
    <property type="term" value="F:NAD+ poly-ADP-ribosyltransferase activity"/>
    <property type="evidence" value="ECO:0007669"/>
    <property type="project" value="UniProtKB-UniRule"/>
</dbReference>
<keyword evidence="3 7" id="KW-0808">Transferase</keyword>
<dbReference type="GeneID" id="116490882"/>
<dbReference type="InterPro" id="IPR057047">
    <property type="entry name" value="PARP14_KH_5"/>
</dbReference>
<dbReference type="GO" id="GO:0070212">
    <property type="term" value="P:protein poly-ADP-ribosylation"/>
    <property type="evidence" value="ECO:0007669"/>
    <property type="project" value="TreeGrafter"/>
</dbReference>
<evidence type="ECO:0000256" key="3">
    <source>
        <dbReference type="ARBA" id="ARBA00022679"/>
    </source>
</evidence>
<dbReference type="SUPFAM" id="SSF117839">
    <property type="entry name" value="WWE domain"/>
    <property type="match status" value="1"/>
</dbReference>
<evidence type="ECO:0000256" key="2">
    <source>
        <dbReference type="ARBA" id="ARBA00022676"/>
    </source>
</evidence>
<feature type="region of interest" description="Disordered" evidence="9">
    <location>
        <begin position="92"/>
        <end position="127"/>
    </location>
</feature>
<dbReference type="GO" id="GO:1990404">
    <property type="term" value="F:NAD+-protein mono-ADP-ribosyltransferase activity"/>
    <property type="evidence" value="ECO:0007669"/>
    <property type="project" value="TreeGrafter"/>
</dbReference>
<evidence type="ECO:0000256" key="9">
    <source>
        <dbReference type="SAM" id="MobiDB-lite"/>
    </source>
</evidence>
<dbReference type="Pfam" id="PF23084">
    <property type="entry name" value="KH_PARP14_1"/>
    <property type="match status" value="1"/>
</dbReference>
<keyword evidence="5" id="KW-0539">Nucleus</keyword>
<dbReference type="Gene3D" id="3.40.220.10">
    <property type="entry name" value="Leucine Aminopeptidase, subunit E, domain 1"/>
    <property type="match status" value="3"/>
</dbReference>
<dbReference type="SUPFAM" id="SSF52949">
    <property type="entry name" value="Macro domain-like"/>
    <property type="match status" value="3"/>
</dbReference>
<reference evidence="14" key="1">
    <citation type="submission" date="2025-08" db="UniProtKB">
        <authorList>
            <consortium name="RefSeq"/>
        </authorList>
    </citation>
    <scope>IDENTIFICATION</scope>
    <source>
        <tissue evidence="14">Lung</tissue>
    </source>
</reference>
<dbReference type="KEGG" id="aful:116490882"/>
<dbReference type="InterPro" id="IPR057049">
    <property type="entry name" value="PARP14_KH_8"/>
</dbReference>
<feature type="domain" description="Macro" evidence="12">
    <location>
        <begin position="1106"/>
        <end position="1293"/>
    </location>
</feature>
<dbReference type="RefSeq" id="XP_032046375.1">
    <property type="nucleotide sequence ID" value="XM_032190484.1"/>
</dbReference>
<dbReference type="EC" id="2.4.2.-" evidence="7"/>
<comment type="subcellular location">
    <subcellularLocation>
        <location evidence="1">Nucleus</location>
    </subcellularLocation>
</comment>
<dbReference type="GO" id="GO:0005634">
    <property type="term" value="C:nucleus"/>
    <property type="evidence" value="ECO:0007669"/>
    <property type="project" value="UniProtKB-SubCell"/>
</dbReference>
<proteinExistence type="inferred from homology"/>
<dbReference type="CDD" id="cd02907">
    <property type="entry name" value="Macro_Af1521_BAL-like"/>
    <property type="match status" value="1"/>
</dbReference>
<dbReference type="Pfam" id="PF23245">
    <property type="entry name" value="RRM_PARP14_2"/>
    <property type="match status" value="1"/>
</dbReference>
<dbReference type="SUPFAM" id="SSF56399">
    <property type="entry name" value="ADP-ribosylation"/>
    <property type="match status" value="1"/>
</dbReference>
<dbReference type="Pfam" id="PF23222">
    <property type="entry name" value="RRM_PARP14_1"/>
    <property type="match status" value="1"/>
</dbReference>
<dbReference type="Pfam" id="PF23252">
    <property type="entry name" value="KH_PARP14_5"/>
    <property type="match status" value="1"/>
</dbReference>
<organism evidence="13 14">
    <name type="scientific">Aythya fuligula</name>
    <name type="common">Tufted duck</name>
    <name type="synonym">Anas fuligula</name>
    <dbReference type="NCBI Taxonomy" id="219594"/>
    <lineage>
        <taxon>Eukaryota</taxon>
        <taxon>Metazoa</taxon>
        <taxon>Chordata</taxon>
        <taxon>Craniata</taxon>
        <taxon>Vertebrata</taxon>
        <taxon>Euteleostomi</taxon>
        <taxon>Archelosauria</taxon>
        <taxon>Archosauria</taxon>
        <taxon>Dinosauria</taxon>
        <taxon>Saurischia</taxon>
        <taxon>Theropoda</taxon>
        <taxon>Coelurosauria</taxon>
        <taxon>Aves</taxon>
        <taxon>Neognathae</taxon>
        <taxon>Galloanserae</taxon>
        <taxon>Anseriformes</taxon>
        <taxon>Anatidae</taxon>
        <taxon>Aythyinae</taxon>
        <taxon>Aythya</taxon>
    </lineage>
</organism>
<dbReference type="InterPro" id="IPR037197">
    <property type="entry name" value="WWE_dom_sf"/>
</dbReference>
<evidence type="ECO:0000313" key="13">
    <source>
        <dbReference type="Proteomes" id="UP000504639"/>
    </source>
</evidence>
<dbReference type="InterPro" id="IPR057050">
    <property type="entry name" value="RRM_PARP14_2"/>
</dbReference>
<evidence type="ECO:0000256" key="1">
    <source>
        <dbReference type="ARBA" id="ARBA00004123"/>
    </source>
</evidence>
<dbReference type="Pfam" id="PF23253">
    <property type="entry name" value="KH_PARP14_6"/>
    <property type="match status" value="1"/>
</dbReference>